<dbReference type="Proteomes" id="UP000250235">
    <property type="component" value="Unassembled WGS sequence"/>
</dbReference>
<keyword evidence="2" id="KW-1185">Reference proteome</keyword>
<dbReference type="OrthoDB" id="928829at2759"/>
<reference evidence="1 2" key="1">
    <citation type="journal article" date="2015" name="Proc. Natl. Acad. Sci. U.S.A.">
        <title>The resurrection genome of Boea hygrometrica: A blueprint for survival of dehydration.</title>
        <authorList>
            <person name="Xiao L."/>
            <person name="Yang G."/>
            <person name="Zhang L."/>
            <person name="Yang X."/>
            <person name="Zhao S."/>
            <person name="Ji Z."/>
            <person name="Zhou Q."/>
            <person name="Hu M."/>
            <person name="Wang Y."/>
            <person name="Chen M."/>
            <person name="Xu Y."/>
            <person name="Jin H."/>
            <person name="Xiao X."/>
            <person name="Hu G."/>
            <person name="Bao F."/>
            <person name="Hu Y."/>
            <person name="Wan P."/>
            <person name="Li L."/>
            <person name="Deng X."/>
            <person name="Kuang T."/>
            <person name="Xiang C."/>
            <person name="Zhu J.K."/>
            <person name="Oliver M.J."/>
            <person name="He Y."/>
        </authorList>
    </citation>
    <scope>NUCLEOTIDE SEQUENCE [LARGE SCALE GENOMIC DNA]</scope>
    <source>
        <strain evidence="2">cv. XS01</strain>
    </source>
</reference>
<proteinExistence type="predicted"/>
<sequence length="213" mass="23588">MQCMPDNKKHRVPKSEAIEMVNGNMIGNSGATQTFPMKNICGSSSRVEGATCTTATANKGALQPPAITYLGHNKLLVLSALPREKKTGLERGVQWYKPCSKLNHLPPTIGKDKVRVNNVEGFGKGYQLGLSRCRYSDLQDVCMAIESLTTLDLPMVVDSIGIYELKGPYYTLTKTDWFLQALSVIPRGSWGDVARRFTMIPWVDQKNVFSDSQ</sequence>
<organism evidence="1 2">
    <name type="scientific">Dorcoceras hygrometricum</name>
    <dbReference type="NCBI Taxonomy" id="472368"/>
    <lineage>
        <taxon>Eukaryota</taxon>
        <taxon>Viridiplantae</taxon>
        <taxon>Streptophyta</taxon>
        <taxon>Embryophyta</taxon>
        <taxon>Tracheophyta</taxon>
        <taxon>Spermatophyta</taxon>
        <taxon>Magnoliopsida</taxon>
        <taxon>eudicotyledons</taxon>
        <taxon>Gunneridae</taxon>
        <taxon>Pentapetalae</taxon>
        <taxon>asterids</taxon>
        <taxon>lamiids</taxon>
        <taxon>Lamiales</taxon>
        <taxon>Gesneriaceae</taxon>
        <taxon>Didymocarpoideae</taxon>
        <taxon>Trichosporeae</taxon>
        <taxon>Loxocarpinae</taxon>
        <taxon>Dorcoceras</taxon>
    </lineage>
</organism>
<protein>
    <submittedName>
        <fullName evidence="1">Uncharacterized protein</fullName>
    </submittedName>
</protein>
<name>A0A2Z7D411_9LAMI</name>
<evidence type="ECO:0000313" key="2">
    <source>
        <dbReference type="Proteomes" id="UP000250235"/>
    </source>
</evidence>
<gene>
    <name evidence="1" type="ORF">F511_31649</name>
</gene>
<dbReference type="EMBL" id="KQ989547">
    <property type="protein sequence ID" value="KZV54293.1"/>
    <property type="molecule type" value="Genomic_DNA"/>
</dbReference>
<accession>A0A2Z7D411</accession>
<dbReference type="AlphaFoldDB" id="A0A2Z7D411"/>
<evidence type="ECO:0000313" key="1">
    <source>
        <dbReference type="EMBL" id="KZV54293.1"/>
    </source>
</evidence>